<gene>
    <name evidence="1" type="ORF">P5673_025256</name>
</gene>
<keyword evidence="2" id="KW-1185">Reference proteome</keyword>
<dbReference type="Proteomes" id="UP001249851">
    <property type="component" value="Unassembled WGS sequence"/>
</dbReference>
<reference evidence="1" key="2">
    <citation type="journal article" date="2023" name="Science">
        <title>Genomic signatures of disease resistance in endangered staghorn corals.</title>
        <authorList>
            <person name="Vollmer S.V."/>
            <person name="Selwyn J.D."/>
            <person name="Despard B.A."/>
            <person name="Roesel C.L."/>
        </authorList>
    </citation>
    <scope>NUCLEOTIDE SEQUENCE</scope>
    <source>
        <strain evidence="1">K2</strain>
    </source>
</reference>
<dbReference type="AlphaFoldDB" id="A0AAD9Q2E3"/>
<name>A0AAD9Q2E3_ACRCE</name>
<proteinExistence type="predicted"/>
<accession>A0AAD9Q2E3</accession>
<reference evidence="1" key="1">
    <citation type="journal article" date="2023" name="G3 (Bethesda)">
        <title>Whole genome assembly and annotation of the endangered Caribbean coral Acropora cervicornis.</title>
        <authorList>
            <person name="Selwyn J.D."/>
            <person name="Vollmer S.V."/>
        </authorList>
    </citation>
    <scope>NUCLEOTIDE SEQUENCE</scope>
    <source>
        <strain evidence="1">K2</strain>
    </source>
</reference>
<organism evidence="1 2">
    <name type="scientific">Acropora cervicornis</name>
    <name type="common">Staghorn coral</name>
    <dbReference type="NCBI Taxonomy" id="6130"/>
    <lineage>
        <taxon>Eukaryota</taxon>
        <taxon>Metazoa</taxon>
        <taxon>Cnidaria</taxon>
        <taxon>Anthozoa</taxon>
        <taxon>Hexacorallia</taxon>
        <taxon>Scleractinia</taxon>
        <taxon>Astrocoeniina</taxon>
        <taxon>Acroporidae</taxon>
        <taxon>Acropora</taxon>
    </lineage>
</organism>
<evidence type="ECO:0000313" key="2">
    <source>
        <dbReference type="Proteomes" id="UP001249851"/>
    </source>
</evidence>
<comment type="caution">
    <text evidence="1">The sequence shown here is derived from an EMBL/GenBank/DDBJ whole genome shotgun (WGS) entry which is preliminary data.</text>
</comment>
<sequence>MSIDMTKGHFAGVSLKRLCFDETKGHEIISSSGEIWTETFTKVVLLLTHSKHRMRNYIRLTFKSTHYHKDYEMVRSRSNR</sequence>
<protein>
    <submittedName>
        <fullName evidence="1">Uncharacterized protein</fullName>
    </submittedName>
</protein>
<dbReference type="EMBL" id="JARQWQ010000077">
    <property type="protein sequence ID" value="KAK2553493.1"/>
    <property type="molecule type" value="Genomic_DNA"/>
</dbReference>
<evidence type="ECO:0000313" key="1">
    <source>
        <dbReference type="EMBL" id="KAK2553493.1"/>
    </source>
</evidence>